<name>A0AAE1H3B6_9NEOP</name>
<dbReference type="PANTHER" id="PTHR46579">
    <property type="entry name" value="F5/8 TYPE C DOMAIN-CONTAINING PROTEIN-RELATED"/>
    <property type="match status" value="1"/>
</dbReference>
<gene>
    <name evidence="1" type="ORF">KUF71_022954</name>
</gene>
<dbReference type="EMBL" id="JAHWGI010000322">
    <property type="protein sequence ID" value="KAK3913486.1"/>
    <property type="molecule type" value="Genomic_DNA"/>
</dbReference>
<comment type="caution">
    <text evidence="1">The sequence shown here is derived from an EMBL/GenBank/DDBJ whole genome shotgun (WGS) entry which is preliminary data.</text>
</comment>
<sequence>MENFSIHFRTSDTITVNFFIDGLQVATTSKQSAWPVLLTVNELPLVLRRKHVLMTSLWLSMKKPLCTEYLKPFVAEMRELARTGVTFRRNGKLKSVRVKPVCCISDTIARPMIRNSKQFNGKFGCGFCLHPGVKMQMGKGETRSYTTKETDYPLRTHQEVMDLAARAQRLGVPQRGIMAPSVLSELPDFDVVRCIDLDSFHAVVNVAKRFVKLWFDAPCKGALVPPYKIHTKIGVVDERLLGINQLLKYPERPCLSLKGQIICSYFKKCIATEFFKPLVTFGTWSRYSNAKLTVKNLQQFVSGIDDLYGPQHVTFSCHLLTHFKRSVEDFAQPFTHSAFLYESFNNEIKESVHSSNAVSKQIKKAMQLKFALVRMEAELSVNMSAQQRAYLDKVNLRGKQLVAPHLCIESVSLLGKPRSDLMRTKVAFSTCIATQL</sequence>
<evidence type="ECO:0000313" key="2">
    <source>
        <dbReference type="Proteomes" id="UP001219518"/>
    </source>
</evidence>
<proteinExistence type="predicted"/>
<dbReference type="PANTHER" id="PTHR46579:SF1">
    <property type="entry name" value="F5_8 TYPE C DOMAIN-CONTAINING PROTEIN"/>
    <property type="match status" value="1"/>
</dbReference>
<dbReference type="AlphaFoldDB" id="A0AAE1H3B6"/>
<organism evidence="1 2">
    <name type="scientific">Frankliniella fusca</name>
    <dbReference type="NCBI Taxonomy" id="407009"/>
    <lineage>
        <taxon>Eukaryota</taxon>
        <taxon>Metazoa</taxon>
        <taxon>Ecdysozoa</taxon>
        <taxon>Arthropoda</taxon>
        <taxon>Hexapoda</taxon>
        <taxon>Insecta</taxon>
        <taxon>Pterygota</taxon>
        <taxon>Neoptera</taxon>
        <taxon>Paraneoptera</taxon>
        <taxon>Thysanoptera</taxon>
        <taxon>Terebrantia</taxon>
        <taxon>Thripoidea</taxon>
        <taxon>Thripidae</taxon>
        <taxon>Frankliniella</taxon>
    </lineage>
</organism>
<evidence type="ECO:0000313" key="1">
    <source>
        <dbReference type="EMBL" id="KAK3913486.1"/>
    </source>
</evidence>
<reference evidence="1" key="2">
    <citation type="journal article" date="2023" name="BMC Genomics">
        <title>Pest status, molecular evolution, and epigenetic factors derived from the genome assembly of Frankliniella fusca, a thysanopteran phytovirus vector.</title>
        <authorList>
            <person name="Catto M.A."/>
            <person name="Labadie P.E."/>
            <person name="Jacobson A.L."/>
            <person name="Kennedy G.G."/>
            <person name="Srinivasan R."/>
            <person name="Hunt B.G."/>
        </authorList>
    </citation>
    <scope>NUCLEOTIDE SEQUENCE</scope>
    <source>
        <strain evidence="1">PL_HMW_Pooled</strain>
    </source>
</reference>
<protein>
    <submittedName>
        <fullName evidence="1">UPF0234 protein</fullName>
    </submittedName>
</protein>
<dbReference type="Proteomes" id="UP001219518">
    <property type="component" value="Unassembled WGS sequence"/>
</dbReference>
<accession>A0AAE1H3B6</accession>
<keyword evidence="2" id="KW-1185">Reference proteome</keyword>
<reference evidence="1" key="1">
    <citation type="submission" date="2021-07" db="EMBL/GenBank/DDBJ databases">
        <authorList>
            <person name="Catto M.A."/>
            <person name="Jacobson A."/>
            <person name="Kennedy G."/>
            <person name="Labadie P."/>
            <person name="Hunt B.G."/>
            <person name="Srinivasan R."/>
        </authorList>
    </citation>
    <scope>NUCLEOTIDE SEQUENCE</scope>
    <source>
        <strain evidence="1">PL_HMW_Pooled</strain>
        <tissue evidence="1">Head</tissue>
    </source>
</reference>